<evidence type="ECO:0000259" key="1">
    <source>
        <dbReference type="Pfam" id="PF13391"/>
    </source>
</evidence>
<dbReference type="AlphaFoldDB" id="E6PGH1"/>
<dbReference type="EMBL" id="CABL01000011">
    <property type="protein sequence ID" value="CBH75559.1"/>
    <property type="molecule type" value="Genomic_DNA"/>
</dbReference>
<comment type="caution">
    <text evidence="2">The sequence shown here is derived from an EMBL/GenBank/DDBJ whole genome shotgun (WGS) entry which is preliminary data.</text>
</comment>
<dbReference type="Pfam" id="PF13391">
    <property type="entry name" value="HNH_2"/>
    <property type="match status" value="1"/>
</dbReference>
<organism evidence="2">
    <name type="scientific">mine drainage metagenome</name>
    <dbReference type="NCBI Taxonomy" id="410659"/>
    <lineage>
        <taxon>unclassified sequences</taxon>
        <taxon>metagenomes</taxon>
        <taxon>ecological metagenomes</taxon>
    </lineage>
</organism>
<keyword evidence="2" id="KW-0255">Endonuclease</keyword>
<proteinExistence type="predicted"/>
<protein>
    <submittedName>
        <fullName evidence="2">Restriction endonuclease-like</fullName>
    </submittedName>
</protein>
<dbReference type="InterPro" id="IPR003615">
    <property type="entry name" value="HNH_nuc"/>
</dbReference>
<evidence type="ECO:0000313" key="2">
    <source>
        <dbReference type="EMBL" id="CBH75559.1"/>
    </source>
</evidence>
<name>E6PGH1_9ZZZZ</name>
<accession>E6PGH1</accession>
<keyword evidence="2" id="KW-0378">Hydrolase</keyword>
<sequence>MENPREQRDLYIGLTDRDWFEFLSRCPALDEVNFWRPGGSLLIPRPGAPFLFKLKAPVNAIVGVGFFERSVRYSIRDAWEFFGEKNGVENVDRLIERISQYVGRPIDERHEIGCVFLDQPTFFERSAWIDPPGDWKSQIQAGTYYDMNAGEGARVWEQVRARLGAALPPPALSPDSRAPFGGRAKTALYLPRQGQGTFRAIILDAYDRRCAISGERTVPVLDAAHIVPFSERLRHELSNGIALRSDIHRLFDKGYVSIRPDRRFVVSPRLREDFSNGKIYYEMNEREVRAPSAANALPDVQNLERHYEEIFKR</sequence>
<reference evidence="2" key="1">
    <citation type="submission" date="2009-10" db="EMBL/GenBank/DDBJ databases">
        <title>Diversity of trophic interactions inside an arsenic-rich microbial ecosystem.</title>
        <authorList>
            <person name="Bertin P.N."/>
            <person name="Heinrich-Salmeron A."/>
            <person name="Pelletier E."/>
            <person name="Goulhen-Chollet F."/>
            <person name="Arsene-Ploetze F."/>
            <person name="Gallien S."/>
            <person name="Calteau A."/>
            <person name="Vallenet D."/>
            <person name="Casiot C."/>
            <person name="Chane-Woon-Ming B."/>
            <person name="Giloteaux L."/>
            <person name="Barakat M."/>
            <person name="Bonnefoy V."/>
            <person name="Bruneel O."/>
            <person name="Chandler M."/>
            <person name="Cleiss J."/>
            <person name="Duran R."/>
            <person name="Elbaz-Poulichet F."/>
            <person name="Fonknechten N."/>
            <person name="Lauga B."/>
            <person name="Mornico D."/>
            <person name="Ortet P."/>
            <person name="Schaeffer C."/>
            <person name="Siguier P."/>
            <person name="Alexander Thil Smith A."/>
            <person name="Van Dorsselaer A."/>
            <person name="Weissenbach J."/>
            <person name="Medigue C."/>
            <person name="Le Paslier D."/>
        </authorList>
    </citation>
    <scope>NUCLEOTIDE SEQUENCE</scope>
</reference>
<feature type="domain" description="HNH nuclease" evidence="1">
    <location>
        <begin position="210"/>
        <end position="258"/>
    </location>
</feature>
<dbReference type="GO" id="GO:0004519">
    <property type="term" value="F:endonuclease activity"/>
    <property type="evidence" value="ECO:0007669"/>
    <property type="project" value="UniProtKB-KW"/>
</dbReference>
<keyword evidence="2" id="KW-0540">Nuclease</keyword>
<gene>
    <name evidence="2" type="ORF">CARN1_2629</name>
</gene>
<dbReference type="CDD" id="cd00085">
    <property type="entry name" value="HNHc"/>
    <property type="match status" value="1"/>
</dbReference>